<evidence type="ECO:0000313" key="2">
    <source>
        <dbReference type="EMBL" id="KAG7506533.1"/>
    </source>
</evidence>
<protein>
    <submittedName>
        <fullName evidence="2">Uncharacterized protein</fullName>
    </submittedName>
</protein>
<organism evidence="2 3">
    <name type="scientific">Solea senegalensis</name>
    <name type="common">Senegalese sole</name>
    <dbReference type="NCBI Taxonomy" id="28829"/>
    <lineage>
        <taxon>Eukaryota</taxon>
        <taxon>Metazoa</taxon>
        <taxon>Chordata</taxon>
        <taxon>Craniata</taxon>
        <taxon>Vertebrata</taxon>
        <taxon>Euteleostomi</taxon>
        <taxon>Actinopterygii</taxon>
        <taxon>Neopterygii</taxon>
        <taxon>Teleostei</taxon>
        <taxon>Neoteleostei</taxon>
        <taxon>Acanthomorphata</taxon>
        <taxon>Carangaria</taxon>
        <taxon>Pleuronectiformes</taxon>
        <taxon>Pleuronectoidei</taxon>
        <taxon>Soleidae</taxon>
        <taxon>Solea</taxon>
    </lineage>
</organism>
<proteinExistence type="predicted"/>
<sequence length="158" mass="17783">MMSRPVTRSLYRGARSTVLSDEYQPPTPEIQQRQTASAVTTQKDRSKLDFSDDDIYIFAHDNKSCRVIVMSDCGFTCPRSHRRQPPPQPPGNPFFLTNTAVEDGAKVWTDQMLCLDAKAFRCLRAAPSIPAITLVTNPHEKHLVVRLLMENSVLLVVL</sequence>
<dbReference type="Proteomes" id="UP000693946">
    <property type="component" value="Linkage Group LG18"/>
</dbReference>
<name>A0AAV6RPF9_SOLSE</name>
<feature type="compositionally biased region" description="Polar residues" evidence="1">
    <location>
        <begin position="29"/>
        <end position="41"/>
    </location>
</feature>
<dbReference type="EMBL" id="JAGKHQ010000010">
    <property type="protein sequence ID" value="KAG7506533.1"/>
    <property type="molecule type" value="Genomic_DNA"/>
</dbReference>
<feature type="region of interest" description="Disordered" evidence="1">
    <location>
        <begin position="17"/>
        <end position="41"/>
    </location>
</feature>
<dbReference type="AlphaFoldDB" id="A0AAV6RPF9"/>
<comment type="caution">
    <text evidence="2">The sequence shown here is derived from an EMBL/GenBank/DDBJ whole genome shotgun (WGS) entry which is preliminary data.</text>
</comment>
<evidence type="ECO:0000256" key="1">
    <source>
        <dbReference type="SAM" id="MobiDB-lite"/>
    </source>
</evidence>
<reference evidence="2 3" key="1">
    <citation type="journal article" date="2021" name="Sci. Rep.">
        <title>Chromosome anchoring in Senegalese sole (Solea senegalensis) reveals sex-associated markers and genome rearrangements in flatfish.</title>
        <authorList>
            <person name="Guerrero-Cozar I."/>
            <person name="Gomez-Garrido J."/>
            <person name="Berbel C."/>
            <person name="Martinez-Blanch J.F."/>
            <person name="Alioto T."/>
            <person name="Claros M.G."/>
            <person name="Gagnaire P.A."/>
            <person name="Manchado M."/>
        </authorList>
    </citation>
    <scope>NUCLEOTIDE SEQUENCE [LARGE SCALE GENOMIC DNA]</scope>
    <source>
        <strain evidence="2">Sse05_10M</strain>
    </source>
</reference>
<evidence type="ECO:0000313" key="3">
    <source>
        <dbReference type="Proteomes" id="UP000693946"/>
    </source>
</evidence>
<gene>
    <name evidence="2" type="ORF">JOB18_008242</name>
</gene>
<keyword evidence="3" id="KW-1185">Reference proteome</keyword>
<accession>A0AAV6RPF9</accession>